<accession>A0A561PCD5</accession>
<feature type="domain" description="CzcB-like C-terminal circularly permuted SH3-like" evidence="4">
    <location>
        <begin position="313"/>
        <end position="370"/>
    </location>
</feature>
<proteinExistence type="inferred from homology"/>
<dbReference type="GO" id="GO:0016020">
    <property type="term" value="C:membrane"/>
    <property type="evidence" value="ECO:0007669"/>
    <property type="project" value="InterPro"/>
</dbReference>
<protein>
    <submittedName>
        <fullName evidence="5">Cobalt-zinc-cadmium efflux system membrane fusion protein</fullName>
    </submittedName>
</protein>
<evidence type="ECO:0000256" key="1">
    <source>
        <dbReference type="ARBA" id="ARBA00009477"/>
    </source>
</evidence>
<dbReference type="PANTHER" id="PTHR30097">
    <property type="entry name" value="CATION EFFLUX SYSTEM PROTEIN CUSB"/>
    <property type="match status" value="1"/>
</dbReference>
<dbReference type="InterPro" id="IPR058647">
    <property type="entry name" value="BSH_CzcB-like"/>
</dbReference>
<reference evidence="5 6" key="1">
    <citation type="submission" date="2019-06" db="EMBL/GenBank/DDBJ databases">
        <title>Sorghum-associated microbial communities from plants grown in Nebraska, USA.</title>
        <authorList>
            <person name="Schachtman D."/>
        </authorList>
    </citation>
    <scope>NUCLEOTIDE SEQUENCE [LARGE SCALE GENOMIC DNA]</scope>
    <source>
        <strain evidence="5 6">1209</strain>
    </source>
</reference>
<evidence type="ECO:0000313" key="6">
    <source>
        <dbReference type="Proteomes" id="UP000320811"/>
    </source>
</evidence>
<sequence length="380" mass="42272">MKKITLLAYSFGVILLSCKENKAPEQAVNNKPTNTAVAESNEVQLTPEQLKAAGLEIQPVTTRDMYTVLKVNGVVDVPPQNIVSVSMPMGGYLKSMQLLPGMQVNKGQVMAVLEDPQYIQLQQDYLVAKSKLRYLEADFIRQKELNESKANSDKVFQQVRSEYEAQKVLLSALREKLQLINIHPDKLTDGNITRSVAIYAPISGYVSKVNANPGKYVGPTDVLFELINPADLHLNLTVFEKDMANLAPGQKVVCYANNNGEKYAATIHLITHNIDENRAGEVHCHFEKFDKRLLPGMFMNAEIALNNASVNALPNDAVVKWKNKTYVFVATGADKFTMTPVETGTSNDGYTEIKTALADKKIVTRNAYTLLMKMKNNEEE</sequence>
<evidence type="ECO:0000313" key="5">
    <source>
        <dbReference type="EMBL" id="TWF35730.1"/>
    </source>
</evidence>
<feature type="domain" description="CzcB-like barrel-sandwich hybrid" evidence="3">
    <location>
        <begin position="82"/>
        <end position="226"/>
    </location>
</feature>
<dbReference type="AlphaFoldDB" id="A0A561PCD5"/>
<dbReference type="Gene3D" id="2.40.30.170">
    <property type="match status" value="1"/>
</dbReference>
<dbReference type="InterPro" id="IPR058649">
    <property type="entry name" value="CzcB_C"/>
</dbReference>
<dbReference type="GO" id="GO:0030313">
    <property type="term" value="C:cell envelope"/>
    <property type="evidence" value="ECO:0007669"/>
    <property type="project" value="TreeGrafter"/>
</dbReference>
<dbReference type="GO" id="GO:0015679">
    <property type="term" value="P:plasma membrane copper ion transport"/>
    <property type="evidence" value="ECO:0007669"/>
    <property type="project" value="TreeGrafter"/>
</dbReference>
<organism evidence="5 6">
    <name type="scientific">Chitinophaga polysaccharea</name>
    <dbReference type="NCBI Taxonomy" id="1293035"/>
    <lineage>
        <taxon>Bacteria</taxon>
        <taxon>Pseudomonadati</taxon>
        <taxon>Bacteroidota</taxon>
        <taxon>Chitinophagia</taxon>
        <taxon>Chitinophagales</taxon>
        <taxon>Chitinophagaceae</taxon>
        <taxon>Chitinophaga</taxon>
    </lineage>
</organism>
<dbReference type="NCBIfam" id="TIGR01730">
    <property type="entry name" value="RND_mfp"/>
    <property type="match status" value="1"/>
</dbReference>
<dbReference type="RefSeq" id="WP_145672943.1">
    <property type="nucleotide sequence ID" value="NZ_VIWO01000008.1"/>
</dbReference>
<dbReference type="Pfam" id="PF25975">
    <property type="entry name" value="CzcB_C"/>
    <property type="match status" value="1"/>
</dbReference>
<dbReference type="InterPro" id="IPR051909">
    <property type="entry name" value="MFP_Cation_Efflux"/>
</dbReference>
<dbReference type="SUPFAM" id="SSF111369">
    <property type="entry name" value="HlyD-like secretion proteins"/>
    <property type="match status" value="1"/>
</dbReference>
<gene>
    <name evidence="5" type="ORF">FHW36_10886</name>
</gene>
<dbReference type="Gene3D" id="2.40.50.100">
    <property type="match status" value="1"/>
</dbReference>
<dbReference type="Gene3D" id="2.40.420.20">
    <property type="match status" value="1"/>
</dbReference>
<dbReference type="PANTHER" id="PTHR30097:SF4">
    <property type="entry name" value="SLR6042 PROTEIN"/>
    <property type="match status" value="1"/>
</dbReference>
<comment type="similarity">
    <text evidence="1">Belongs to the membrane fusion protein (MFP) (TC 8.A.1) family.</text>
</comment>
<keyword evidence="2" id="KW-0813">Transport</keyword>
<dbReference type="InterPro" id="IPR006143">
    <property type="entry name" value="RND_pump_MFP"/>
</dbReference>
<dbReference type="Pfam" id="PF25973">
    <property type="entry name" value="BSH_CzcB"/>
    <property type="match status" value="1"/>
</dbReference>
<comment type="caution">
    <text evidence="5">The sequence shown here is derived from an EMBL/GenBank/DDBJ whole genome shotgun (WGS) entry which is preliminary data.</text>
</comment>
<evidence type="ECO:0000259" key="3">
    <source>
        <dbReference type="Pfam" id="PF25973"/>
    </source>
</evidence>
<evidence type="ECO:0000259" key="4">
    <source>
        <dbReference type="Pfam" id="PF25975"/>
    </source>
</evidence>
<dbReference type="GO" id="GO:0060003">
    <property type="term" value="P:copper ion export"/>
    <property type="evidence" value="ECO:0007669"/>
    <property type="project" value="TreeGrafter"/>
</dbReference>
<dbReference type="PROSITE" id="PS51257">
    <property type="entry name" value="PROKAR_LIPOPROTEIN"/>
    <property type="match status" value="1"/>
</dbReference>
<dbReference type="Gene3D" id="1.10.287.470">
    <property type="entry name" value="Helix hairpin bin"/>
    <property type="match status" value="1"/>
</dbReference>
<dbReference type="GO" id="GO:0022857">
    <property type="term" value="F:transmembrane transporter activity"/>
    <property type="evidence" value="ECO:0007669"/>
    <property type="project" value="InterPro"/>
</dbReference>
<dbReference type="Proteomes" id="UP000320811">
    <property type="component" value="Unassembled WGS sequence"/>
</dbReference>
<dbReference type="EMBL" id="VIWO01000008">
    <property type="protein sequence ID" value="TWF35730.1"/>
    <property type="molecule type" value="Genomic_DNA"/>
</dbReference>
<name>A0A561PCD5_9BACT</name>
<dbReference type="OrthoDB" id="9814657at2"/>
<keyword evidence="6" id="KW-1185">Reference proteome</keyword>
<evidence type="ECO:0000256" key="2">
    <source>
        <dbReference type="ARBA" id="ARBA00022448"/>
    </source>
</evidence>